<dbReference type="Proteomes" id="UP000410492">
    <property type="component" value="Unassembled WGS sequence"/>
</dbReference>
<organism evidence="7 8">
    <name type="scientific">Callosobruchus maculatus</name>
    <name type="common">Southern cowpea weevil</name>
    <name type="synonym">Pulse bruchid</name>
    <dbReference type="NCBI Taxonomy" id="64391"/>
    <lineage>
        <taxon>Eukaryota</taxon>
        <taxon>Metazoa</taxon>
        <taxon>Ecdysozoa</taxon>
        <taxon>Arthropoda</taxon>
        <taxon>Hexapoda</taxon>
        <taxon>Insecta</taxon>
        <taxon>Pterygota</taxon>
        <taxon>Neoptera</taxon>
        <taxon>Endopterygota</taxon>
        <taxon>Coleoptera</taxon>
        <taxon>Polyphaga</taxon>
        <taxon>Cucujiformia</taxon>
        <taxon>Chrysomeloidea</taxon>
        <taxon>Chrysomelidae</taxon>
        <taxon>Bruchinae</taxon>
        <taxon>Bruchini</taxon>
        <taxon>Callosobruchus</taxon>
    </lineage>
</organism>
<dbReference type="AlphaFoldDB" id="A0A653DB18"/>
<name>A0A653DB18_CALMS</name>
<feature type="domain" description="Protein phosphatase 1 regulatory subunit 35 C-terminal" evidence="6">
    <location>
        <begin position="63"/>
        <end position="154"/>
    </location>
</feature>
<comment type="similarity">
    <text evidence="4">Belongs to the PPP1R35 family.</text>
</comment>
<evidence type="ECO:0000256" key="3">
    <source>
        <dbReference type="ARBA" id="ARBA00023212"/>
    </source>
</evidence>
<comment type="subcellular location">
    <subcellularLocation>
        <location evidence="1">Cytoplasm</location>
        <location evidence="1">Cytoskeleton</location>
        <location evidence="1">Microtubule organizing center</location>
        <location evidence="1">Centrosome</location>
        <location evidence="1">Centriole</location>
    </subcellularLocation>
</comment>
<evidence type="ECO:0000313" key="7">
    <source>
        <dbReference type="EMBL" id="VEN57374.1"/>
    </source>
</evidence>
<gene>
    <name evidence="7" type="ORF">CALMAC_LOCUS16015</name>
</gene>
<dbReference type="InterPro" id="IPR029135">
    <property type="entry name" value="PPP1R35_C"/>
</dbReference>
<keyword evidence="8" id="KW-1185">Reference proteome</keyword>
<reference evidence="7 8" key="1">
    <citation type="submission" date="2019-01" db="EMBL/GenBank/DDBJ databases">
        <authorList>
            <person name="Sayadi A."/>
        </authorList>
    </citation>
    <scope>NUCLEOTIDE SEQUENCE [LARGE SCALE GENOMIC DNA]</scope>
</reference>
<evidence type="ECO:0000256" key="1">
    <source>
        <dbReference type="ARBA" id="ARBA00004114"/>
    </source>
</evidence>
<evidence type="ECO:0000259" key="6">
    <source>
        <dbReference type="Pfam" id="PF15503"/>
    </source>
</evidence>
<evidence type="ECO:0000256" key="4">
    <source>
        <dbReference type="ARBA" id="ARBA00029452"/>
    </source>
</evidence>
<evidence type="ECO:0000256" key="5">
    <source>
        <dbReference type="SAM" id="MobiDB-lite"/>
    </source>
</evidence>
<keyword evidence="2" id="KW-0963">Cytoplasm</keyword>
<dbReference type="OrthoDB" id="8191506at2759"/>
<keyword evidence="3" id="KW-0206">Cytoskeleton</keyword>
<dbReference type="Pfam" id="PF15503">
    <property type="entry name" value="PPP1R35_C"/>
    <property type="match status" value="1"/>
</dbReference>
<feature type="compositionally biased region" description="Low complexity" evidence="5">
    <location>
        <begin position="46"/>
        <end position="55"/>
    </location>
</feature>
<feature type="region of interest" description="Disordered" evidence="5">
    <location>
        <begin position="20"/>
        <end position="61"/>
    </location>
</feature>
<proteinExistence type="inferred from homology"/>
<evidence type="ECO:0000313" key="8">
    <source>
        <dbReference type="Proteomes" id="UP000410492"/>
    </source>
</evidence>
<protein>
    <recommendedName>
        <fullName evidence="6">Protein phosphatase 1 regulatory subunit 35 C-terminal domain-containing protein</fullName>
    </recommendedName>
</protein>
<accession>A0A653DB18</accession>
<evidence type="ECO:0000256" key="2">
    <source>
        <dbReference type="ARBA" id="ARBA00022490"/>
    </source>
</evidence>
<dbReference type="GO" id="GO:0005814">
    <property type="term" value="C:centriole"/>
    <property type="evidence" value="ECO:0007669"/>
    <property type="project" value="UniProtKB-SubCell"/>
</dbReference>
<dbReference type="EMBL" id="CAACVG010011119">
    <property type="protein sequence ID" value="VEN57374.1"/>
    <property type="molecule type" value="Genomic_DNA"/>
</dbReference>
<sequence>MTSKQAQTVKKTLVRNAELPSRKTVVIKGTQSSTKEVSARSDAPKSSRSKSTSSETELKLNKPELHSTLKLSKKIDDIVNARRIKSCSDVDTKKLAVDEKISRQVNFPYDRAIYKDLIPLTSEKCSSQPMLSSRPPMPQKDKEPVLSDFIEPKKTCNYYFLPSVNIETPSSIAGSDNLRLYRILGKNGLDK</sequence>